<dbReference type="Proteomes" id="UP000007468">
    <property type="component" value="Chromosome"/>
</dbReference>
<dbReference type="eggNOG" id="COG0560">
    <property type="taxonomic scope" value="Bacteria"/>
</dbReference>
<dbReference type="KEGG" id="faa:HMPREF0389_01588"/>
<dbReference type="InterPro" id="IPR023214">
    <property type="entry name" value="HAD_sf"/>
</dbReference>
<evidence type="ECO:0000313" key="1">
    <source>
        <dbReference type="EMBL" id="EFE27669.1"/>
    </source>
</evidence>
<name>D6GTZ8_FILAD</name>
<reference evidence="2" key="1">
    <citation type="submission" date="2010-12" db="EMBL/GenBank/DDBJ databases">
        <title>The genome sequence of Filifactor alocis strain ATCC 35896.</title>
        <authorList>
            <consortium name="The Broad Institute Genome Sequencing Platform"/>
            <person name="Ward D."/>
            <person name="Earl A."/>
            <person name="Feldgarden M."/>
            <person name="Young S.K."/>
            <person name="Gargeya S."/>
            <person name="Zeng Q."/>
            <person name="Alvarado L."/>
            <person name="Berlin A."/>
            <person name="Bochicchio J."/>
            <person name="Chapman S.B."/>
            <person name="Chen Z."/>
            <person name="Freedman E."/>
            <person name="Gellesch M."/>
            <person name="Goldberg J."/>
            <person name="Griggs A."/>
            <person name="Gujja S."/>
            <person name="Heilman E."/>
            <person name="Heiman D."/>
            <person name="Howarth C."/>
            <person name="Mehta T."/>
            <person name="Neiman D."/>
            <person name="Pearson M."/>
            <person name="Roberts A."/>
            <person name="Saif S."/>
            <person name="Shea T."/>
            <person name="Shenoy N."/>
            <person name="Sisk P."/>
            <person name="Stolte C."/>
            <person name="Sykes S."/>
            <person name="White J."/>
            <person name="Yandava C."/>
            <person name="Izard J."/>
            <person name="Blanton J.M."/>
            <person name="Baranova O.V."/>
            <person name="Tanner A.C."/>
            <person name="Dewhirst F.E."/>
            <person name="Haas B."/>
            <person name="Nusbaum C."/>
            <person name="Birren B."/>
        </authorList>
    </citation>
    <scope>NUCLEOTIDE SEQUENCE [LARGE SCALE GENOMIC DNA]</scope>
    <source>
        <strain evidence="2">ATCC 35896 / D40 B5</strain>
    </source>
</reference>
<proteinExistence type="predicted"/>
<evidence type="ECO:0000313" key="2">
    <source>
        <dbReference type="Proteomes" id="UP000007468"/>
    </source>
</evidence>
<organism evidence="1 2">
    <name type="scientific">Filifactor alocis (strain ATCC 35896 / CCUG 47790 / D40 B5)</name>
    <name type="common">Fusobacterium alocis</name>
    <dbReference type="NCBI Taxonomy" id="546269"/>
    <lineage>
        <taxon>Bacteria</taxon>
        <taxon>Bacillati</taxon>
        <taxon>Bacillota</taxon>
        <taxon>Clostridia</taxon>
        <taxon>Peptostreptococcales</taxon>
        <taxon>Filifactoraceae</taxon>
        <taxon>Filifactor</taxon>
    </lineage>
</organism>
<dbReference type="OrthoDB" id="1633110at2"/>
<keyword evidence="2" id="KW-1185">Reference proteome</keyword>
<protein>
    <recommendedName>
        <fullName evidence="3">Haloacid dehalogenase-like hydrolase</fullName>
    </recommendedName>
</protein>
<dbReference type="Gene3D" id="1.20.1440.320">
    <property type="match status" value="1"/>
</dbReference>
<dbReference type="Gene3D" id="3.40.50.1000">
    <property type="entry name" value="HAD superfamily/HAD-like"/>
    <property type="match status" value="1"/>
</dbReference>
<dbReference type="SUPFAM" id="SSF56784">
    <property type="entry name" value="HAD-like"/>
    <property type="match status" value="1"/>
</dbReference>
<dbReference type="RefSeq" id="WP_014262357.1">
    <property type="nucleotide sequence ID" value="NC_016630.1"/>
</dbReference>
<sequence length="353" mass="41269">MLLQKNWSKTTYETLSDLIERRKSDAATPKYERNYVVTDWDDTSALFDMEDATFLYQLFHLDFHMTTEEFSYVITKDITVAADSFGEYLVKDIIFRYPIVMQQKQTAYDQEWKTSSDYQTFVAQMAYFYRLTEPSIQKNMRGGNDMYLFYNMTESELRNLAQNTLSYWTKEPLTTKTFSFVLNGIQKSCSYRTGLRAIPEQVNLFQTLRENYIDVYVCTATNQILIEEFGCSPEFGYEFKQGEITGFRLKQNDSAQFLAEVDSSQIETISQGKADYIQTLEQLYHKAPILYMGDNNGDYEALTYPNLEVGIIFDLPRKGKINELKQIAINQTPSDTLYLIQERESILKELEQK</sequence>
<accession>D6GTZ8</accession>
<gene>
    <name evidence="1" type="ordered locus">HMPREF0389_01588</name>
</gene>
<dbReference type="STRING" id="546269.HMPREF0389_01588"/>
<evidence type="ECO:0008006" key="3">
    <source>
        <dbReference type="Google" id="ProtNLM"/>
    </source>
</evidence>
<dbReference type="InterPro" id="IPR036412">
    <property type="entry name" value="HAD-like_sf"/>
</dbReference>
<dbReference type="EMBL" id="CP002390">
    <property type="protein sequence ID" value="EFE27669.1"/>
    <property type="molecule type" value="Genomic_DNA"/>
</dbReference>
<dbReference type="AlphaFoldDB" id="D6GTZ8"/>